<dbReference type="AlphaFoldDB" id="N1R1M1"/>
<proteinExistence type="predicted"/>
<name>N1R1M1_AEGTA</name>
<protein>
    <recommendedName>
        <fullName evidence="3">Ubiquitin-like protease family profile domain-containing protein</fullName>
    </recommendedName>
</protein>
<dbReference type="EnsemblPlants" id="EMT20144">
    <property type="protein sequence ID" value="EMT20144"/>
    <property type="gene ID" value="F775_24249"/>
</dbReference>
<feature type="compositionally biased region" description="Low complexity" evidence="1">
    <location>
        <begin position="95"/>
        <end position="105"/>
    </location>
</feature>
<accession>N1R1M1</accession>
<feature type="compositionally biased region" description="Basic and acidic residues" evidence="1">
    <location>
        <begin position="18"/>
        <end position="30"/>
    </location>
</feature>
<evidence type="ECO:0000313" key="2">
    <source>
        <dbReference type="EnsemblPlants" id="EMT20144"/>
    </source>
</evidence>
<dbReference type="ExpressionAtlas" id="N1R1M1">
    <property type="expression patterns" value="baseline"/>
</dbReference>
<dbReference type="InterPro" id="IPR038765">
    <property type="entry name" value="Papain-like_cys_pep_sf"/>
</dbReference>
<feature type="region of interest" description="Disordered" evidence="1">
    <location>
        <begin position="1"/>
        <end position="51"/>
    </location>
</feature>
<dbReference type="SUPFAM" id="SSF54001">
    <property type="entry name" value="Cysteine proteinases"/>
    <property type="match status" value="1"/>
</dbReference>
<organism evidence="2">
    <name type="scientific">Aegilops tauschii</name>
    <name type="common">Tausch's goatgrass</name>
    <name type="synonym">Aegilops squarrosa</name>
    <dbReference type="NCBI Taxonomy" id="37682"/>
    <lineage>
        <taxon>Eukaryota</taxon>
        <taxon>Viridiplantae</taxon>
        <taxon>Streptophyta</taxon>
        <taxon>Embryophyta</taxon>
        <taxon>Tracheophyta</taxon>
        <taxon>Spermatophyta</taxon>
        <taxon>Magnoliopsida</taxon>
        <taxon>Liliopsida</taxon>
        <taxon>Poales</taxon>
        <taxon>Poaceae</taxon>
        <taxon>BOP clade</taxon>
        <taxon>Pooideae</taxon>
        <taxon>Triticodae</taxon>
        <taxon>Triticeae</taxon>
        <taxon>Triticinae</taxon>
        <taxon>Aegilops</taxon>
    </lineage>
</organism>
<feature type="compositionally biased region" description="Basic residues" evidence="1">
    <location>
        <begin position="31"/>
        <end position="50"/>
    </location>
</feature>
<evidence type="ECO:0008006" key="3">
    <source>
        <dbReference type="Google" id="ProtNLM"/>
    </source>
</evidence>
<reference evidence="2" key="1">
    <citation type="submission" date="2015-06" db="UniProtKB">
        <authorList>
            <consortium name="EnsemblPlants"/>
        </authorList>
    </citation>
    <scope>IDENTIFICATION</scope>
</reference>
<evidence type="ECO:0000256" key="1">
    <source>
        <dbReference type="SAM" id="MobiDB-lite"/>
    </source>
</evidence>
<feature type="region of interest" description="Disordered" evidence="1">
    <location>
        <begin position="82"/>
        <end position="106"/>
    </location>
</feature>
<dbReference type="Gene3D" id="3.40.395.10">
    <property type="entry name" value="Adenoviral Proteinase, Chain A"/>
    <property type="match status" value="1"/>
</dbReference>
<sequence length="769" mass="87850">MMVQGMIAWMSKRSKLQKRQERKQERSALKEKRKKRTRPEKGKAKGHMNKGRATAYSRFSIGYFAKIVDVVCQSNHRMEVVRNGDGRGRKKRMKTSTQQSETSTTKDNILEVKIKESRLEAAVEGGEAEMQSVPGNGHTKELEKEALMEQTMQNSNVATQQPEMNMLDADTNFPKCNASDCSTQKEAPEKSTSLNYMLLSARLARALETTEQDMNSKDEANTHVPPTFSGFQHNTVNSNQSEHCTESKTMYQANEAAAIECVELDTTASPQDNNNQDDFRFNEVREQGKHAGLDIDINIPLSNSTSNNSSLFHSVHMAIIFLHVTGGIDDKQKHVEDFQHTMHPLDIARQKYFFFDDMTPTCRIFVDHDDCGNEITEPELWRDLDTDSNAYEAQIEEAKKKYKSNTSKDIIKGFSSQHEQTALGDSSIHYAQKEPATTEMCKYRNFLPGFEEIDDIIDLLLNTSLSTFCPNLQSYLTTPFIGKRLFTDEVIEEDDQDGTKDQPIPVIDELQLSPDVQILGERVFNGSCSNMVNTADNLYNSNLTLGSYSSGKENLPPKRLVRPSKYQCSPFDNDLRGPLTPSEKQLHSNIVALGKIEPDRRAVLVDKTSLSLGQLGNSFDTNGHVEAYVFNVFYRLLFRDNHPRQSKKHYFFTTIALFFPSVHHEHWILFIVDIVARKFIFLDSVYDGESPFHMEVKDLMINNFLKTWEESRLRRMGFRNFGIEYPNMPKQIGRMKDVADARVRLAVDILFSNPNTDDDAKRLVKYFRQ</sequence>